<dbReference type="EMBL" id="CM009754">
    <property type="protein sequence ID" value="PUZ50191.1"/>
    <property type="molecule type" value="Genomic_DNA"/>
</dbReference>
<protein>
    <recommendedName>
        <fullName evidence="4">Knottin scorpion toxin-like domain-containing protein</fullName>
    </recommendedName>
</protein>
<organism evidence="2 3">
    <name type="scientific">Panicum hallii var. hallii</name>
    <dbReference type="NCBI Taxonomy" id="1504633"/>
    <lineage>
        <taxon>Eukaryota</taxon>
        <taxon>Viridiplantae</taxon>
        <taxon>Streptophyta</taxon>
        <taxon>Embryophyta</taxon>
        <taxon>Tracheophyta</taxon>
        <taxon>Spermatophyta</taxon>
        <taxon>Magnoliopsida</taxon>
        <taxon>Liliopsida</taxon>
        <taxon>Poales</taxon>
        <taxon>Poaceae</taxon>
        <taxon>PACMAD clade</taxon>
        <taxon>Panicoideae</taxon>
        <taxon>Panicodae</taxon>
        <taxon>Paniceae</taxon>
        <taxon>Panicinae</taxon>
        <taxon>Panicum</taxon>
        <taxon>Panicum sect. Panicum</taxon>
    </lineage>
</organism>
<gene>
    <name evidence="2" type="ORF">GQ55_6G039800</name>
</gene>
<proteinExistence type="predicted"/>
<evidence type="ECO:0000313" key="2">
    <source>
        <dbReference type="EMBL" id="PUZ50191.1"/>
    </source>
</evidence>
<evidence type="ECO:0000256" key="1">
    <source>
        <dbReference type="SAM" id="SignalP"/>
    </source>
</evidence>
<sequence length="94" mass="9762">MAALLGNADARALLLAAIMVMAMVLSPADPAQAQDVNCIDLRGGTCDQPTCTRACKAASYVDPVVKCKSAHICCCFVKCCGGKRLAMDAVEPVD</sequence>
<feature type="signal peptide" evidence="1">
    <location>
        <begin position="1"/>
        <end position="33"/>
    </location>
</feature>
<accession>A0A2T7D3L8</accession>
<keyword evidence="1" id="KW-0732">Signal</keyword>
<reference evidence="2 3" key="1">
    <citation type="submission" date="2018-04" db="EMBL/GenBank/DDBJ databases">
        <title>WGS assembly of Panicum hallii var. hallii HAL2.</title>
        <authorList>
            <person name="Lovell J."/>
            <person name="Jenkins J."/>
            <person name="Lowry D."/>
            <person name="Mamidi S."/>
            <person name="Sreedasyam A."/>
            <person name="Weng X."/>
            <person name="Barry K."/>
            <person name="Bonette J."/>
            <person name="Campitelli B."/>
            <person name="Daum C."/>
            <person name="Gordon S."/>
            <person name="Gould B."/>
            <person name="Lipzen A."/>
            <person name="MacQueen A."/>
            <person name="Palacio-Mejia J."/>
            <person name="Plott C."/>
            <person name="Shakirov E."/>
            <person name="Shu S."/>
            <person name="Yoshinaga Y."/>
            <person name="Zane M."/>
            <person name="Rokhsar D."/>
            <person name="Grimwood J."/>
            <person name="Schmutz J."/>
            <person name="Juenger T."/>
        </authorList>
    </citation>
    <scope>NUCLEOTIDE SEQUENCE [LARGE SCALE GENOMIC DNA]</scope>
    <source>
        <strain evidence="3">cv. HAL2</strain>
    </source>
</reference>
<dbReference type="AlphaFoldDB" id="A0A2T7D3L8"/>
<dbReference type="Gramene" id="PUZ50191">
    <property type="protein sequence ID" value="PUZ50191"/>
    <property type="gene ID" value="GQ55_6G039800"/>
</dbReference>
<evidence type="ECO:0000313" key="3">
    <source>
        <dbReference type="Proteomes" id="UP000244336"/>
    </source>
</evidence>
<dbReference type="Proteomes" id="UP000244336">
    <property type="component" value="Chromosome 6"/>
</dbReference>
<name>A0A2T7D3L8_9POAL</name>
<keyword evidence="3" id="KW-1185">Reference proteome</keyword>
<evidence type="ECO:0008006" key="4">
    <source>
        <dbReference type="Google" id="ProtNLM"/>
    </source>
</evidence>
<feature type="chain" id="PRO_5015704866" description="Knottin scorpion toxin-like domain-containing protein" evidence="1">
    <location>
        <begin position="34"/>
        <end position="94"/>
    </location>
</feature>